<keyword evidence="2" id="KW-0813">Transport</keyword>
<keyword evidence="5 7" id="KW-1133">Transmembrane helix</keyword>
<evidence type="ECO:0000256" key="1">
    <source>
        <dbReference type="ARBA" id="ARBA00004651"/>
    </source>
</evidence>
<dbReference type="InterPro" id="IPR052017">
    <property type="entry name" value="TSUP"/>
</dbReference>
<feature type="transmembrane region" description="Helical" evidence="7">
    <location>
        <begin position="135"/>
        <end position="154"/>
    </location>
</feature>
<feature type="transmembrane region" description="Helical" evidence="7">
    <location>
        <begin position="204"/>
        <end position="224"/>
    </location>
</feature>
<dbReference type="EMBL" id="RKLT01000019">
    <property type="protein sequence ID" value="MBX0297425.1"/>
    <property type="molecule type" value="Genomic_DNA"/>
</dbReference>
<comment type="subcellular location">
    <subcellularLocation>
        <location evidence="1 7">Cell membrane</location>
        <topology evidence="1 7">Multi-pass membrane protein</topology>
    </subcellularLocation>
</comment>
<evidence type="ECO:0000256" key="5">
    <source>
        <dbReference type="ARBA" id="ARBA00022989"/>
    </source>
</evidence>
<feature type="transmembrane region" description="Helical" evidence="7">
    <location>
        <begin position="174"/>
        <end position="192"/>
    </location>
</feature>
<dbReference type="PANTHER" id="PTHR30269:SF37">
    <property type="entry name" value="MEMBRANE TRANSPORTER PROTEIN"/>
    <property type="match status" value="1"/>
</dbReference>
<comment type="similarity">
    <text evidence="7">Belongs to the 4-toluene sulfonate uptake permease (TSUP) (TC 2.A.102) family.</text>
</comment>
<evidence type="ECO:0000313" key="8">
    <source>
        <dbReference type="EMBL" id="MBX0297425.1"/>
    </source>
</evidence>
<sequence length="255" mass="26987">MAAPLAGVSNFSPQTIAYGLAVLLLGGFVKGTVGFAVGLVVVAGLIQVFPAKEVTIILSVPFLLSNVIVLKEEGVPSRFLRQQVPFIGALFVGLVLGVILLSIISSQVLYLLLAAYIAMFLAISQDRLVAYAEKTGLSVGSGLFAGLLGGVIGVPGPPLVVHTYIQVAEENTEFVAGVSSLFLVAHLLRIGILASDRLLGVRGLIIGVLLTIPIWIGVVLGVRFRDYIPDRRFEQTIKVFLAIIGVRLLMNGLSL</sequence>
<comment type="caution">
    <text evidence="8">The sequence shown here is derived from an EMBL/GenBank/DDBJ whole genome shotgun (WGS) entry which is preliminary data.</text>
</comment>
<dbReference type="Proteomes" id="UP001430455">
    <property type="component" value="Unassembled WGS sequence"/>
</dbReference>
<protein>
    <recommendedName>
        <fullName evidence="7">Probable membrane transporter protein</fullName>
    </recommendedName>
</protein>
<evidence type="ECO:0000256" key="4">
    <source>
        <dbReference type="ARBA" id="ARBA00022692"/>
    </source>
</evidence>
<evidence type="ECO:0000256" key="7">
    <source>
        <dbReference type="RuleBase" id="RU363041"/>
    </source>
</evidence>
<gene>
    <name evidence="8" type="ORF">EGH23_21330</name>
</gene>
<proteinExistence type="inferred from homology"/>
<feature type="transmembrane region" description="Helical" evidence="7">
    <location>
        <begin position="90"/>
        <end position="123"/>
    </location>
</feature>
<dbReference type="Pfam" id="PF01925">
    <property type="entry name" value="TauE"/>
    <property type="match status" value="1"/>
</dbReference>
<keyword evidence="6 7" id="KW-0472">Membrane</keyword>
<dbReference type="PANTHER" id="PTHR30269">
    <property type="entry name" value="TRANSMEMBRANE PROTEIN YFCA"/>
    <property type="match status" value="1"/>
</dbReference>
<reference evidence="8 9" key="1">
    <citation type="submission" date="2021-06" db="EMBL/GenBank/DDBJ databases">
        <title>Halomicroarcula sp. a new haloarchaeum isolated from saline soil.</title>
        <authorList>
            <person name="Duran-Viseras A."/>
            <person name="Sanchez-Porro C."/>
            <person name="Ventosa A."/>
        </authorList>
    </citation>
    <scope>NUCLEOTIDE SEQUENCE [LARGE SCALE GENOMIC DNA]</scope>
    <source>
        <strain evidence="8 9">F27</strain>
    </source>
</reference>
<keyword evidence="3 7" id="KW-1003">Cell membrane</keyword>
<evidence type="ECO:0000313" key="9">
    <source>
        <dbReference type="Proteomes" id="UP001430455"/>
    </source>
</evidence>
<evidence type="ECO:0000256" key="3">
    <source>
        <dbReference type="ARBA" id="ARBA00022475"/>
    </source>
</evidence>
<keyword evidence="9" id="KW-1185">Reference proteome</keyword>
<name>A0AAW4PJE1_9EURY</name>
<evidence type="ECO:0000256" key="6">
    <source>
        <dbReference type="ARBA" id="ARBA00023136"/>
    </source>
</evidence>
<dbReference type="InterPro" id="IPR002781">
    <property type="entry name" value="TM_pro_TauE-like"/>
</dbReference>
<keyword evidence="4 7" id="KW-0812">Transmembrane</keyword>
<dbReference type="AlphaFoldDB" id="A0AAW4PJE1"/>
<organism evidence="8 9">
    <name type="scientific">Haloarcula nitratireducens</name>
    <dbReference type="NCBI Taxonomy" id="2487749"/>
    <lineage>
        <taxon>Archaea</taxon>
        <taxon>Methanobacteriati</taxon>
        <taxon>Methanobacteriota</taxon>
        <taxon>Stenosarchaea group</taxon>
        <taxon>Halobacteria</taxon>
        <taxon>Halobacteriales</taxon>
        <taxon>Haloarculaceae</taxon>
        <taxon>Haloarcula</taxon>
    </lineage>
</organism>
<dbReference type="GO" id="GO:0005886">
    <property type="term" value="C:plasma membrane"/>
    <property type="evidence" value="ECO:0007669"/>
    <property type="project" value="UniProtKB-SubCell"/>
</dbReference>
<dbReference type="RefSeq" id="WP_220582012.1">
    <property type="nucleotide sequence ID" value="NZ_RKLT01000019.1"/>
</dbReference>
<evidence type="ECO:0000256" key="2">
    <source>
        <dbReference type="ARBA" id="ARBA00022448"/>
    </source>
</evidence>
<accession>A0AAW4PJE1</accession>
<feature type="transmembrane region" description="Helical" evidence="7">
    <location>
        <begin position="16"/>
        <end position="42"/>
    </location>
</feature>